<dbReference type="Proteomes" id="UP000002301">
    <property type="component" value="Chromosome 1"/>
</dbReference>
<feature type="compositionally biased region" description="Basic and acidic residues" evidence="1">
    <location>
        <begin position="106"/>
        <end position="129"/>
    </location>
</feature>
<accession>A6WVF4</accession>
<dbReference type="STRING" id="439375.Oant_0227"/>
<dbReference type="RefSeq" id="WP_011982417.1">
    <property type="nucleotide sequence ID" value="NC_009667.1"/>
</dbReference>
<gene>
    <name evidence="2" type="ordered locus">Oant_0227</name>
</gene>
<proteinExistence type="predicted"/>
<protein>
    <submittedName>
        <fullName evidence="2">Myb DNA-binding</fullName>
    </submittedName>
</protein>
<dbReference type="AlphaFoldDB" id="A6WVF4"/>
<reference evidence="2 3" key="1">
    <citation type="journal article" date="2011" name="J. Bacteriol.">
        <title>Genome of Ochrobactrum anthropi ATCC 49188 T, a versatile opportunistic pathogen and symbiont of several eukaryotic hosts.</title>
        <authorList>
            <person name="Chain P.S."/>
            <person name="Lang D.M."/>
            <person name="Comerci D.J."/>
            <person name="Malfatti S.A."/>
            <person name="Vergez L.M."/>
            <person name="Shin M."/>
            <person name="Ugalde R.A."/>
            <person name="Garcia E."/>
            <person name="Tolmasky M.E."/>
        </authorList>
    </citation>
    <scope>NUCLEOTIDE SEQUENCE [LARGE SCALE GENOMIC DNA]</scope>
    <source>
        <strain evidence="3">ATCC 49188 / DSM 6882 / CCUG 24695 / JCM 21032 / LMG 3331 / NBRC 15819 / NCTC 12168 / Alc 37</strain>
    </source>
</reference>
<evidence type="ECO:0000313" key="3">
    <source>
        <dbReference type="Proteomes" id="UP000002301"/>
    </source>
</evidence>
<organism evidence="2 3">
    <name type="scientific">Brucella anthropi (strain ATCC 49188 / DSM 6882 / CCUG 24695 / JCM 21032 / LMG 3331 / NBRC 15819 / NCTC 12168 / Alc 37)</name>
    <name type="common">Ochrobactrum anthropi</name>
    <dbReference type="NCBI Taxonomy" id="439375"/>
    <lineage>
        <taxon>Bacteria</taxon>
        <taxon>Pseudomonadati</taxon>
        <taxon>Pseudomonadota</taxon>
        <taxon>Alphaproteobacteria</taxon>
        <taxon>Hyphomicrobiales</taxon>
        <taxon>Brucellaceae</taxon>
        <taxon>Brucella/Ochrobactrum group</taxon>
        <taxon>Brucella</taxon>
    </lineage>
</organism>
<dbReference type="PATRIC" id="fig|439375.7.peg.244"/>
<dbReference type="KEGG" id="oan:Oant_0227"/>
<evidence type="ECO:0000256" key="1">
    <source>
        <dbReference type="SAM" id="MobiDB-lite"/>
    </source>
</evidence>
<keyword evidence="2" id="KW-0238">DNA-binding</keyword>
<dbReference type="GO" id="GO:0003677">
    <property type="term" value="F:DNA binding"/>
    <property type="evidence" value="ECO:0007669"/>
    <property type="project" value="UniProtKB-KW"/>
</dbReference>
<dbReference type="HOGENOM" id="CLU_1729517_0_0_5"/>
<evidence type="ECO:0000313" key="2">
    <source>
        <dbReference type="EMBL" id="ABS12958.1"/>
    </source>
</evidence>
<dbReference type="EMBL" id="CP000758">
    <property type="protein sequence ID" value="ABS12958.1"/>
    <property type="molecule type" value="Genomic_DNA"/>
</dbReference>
<dbReference type="InterPro" id="IPR001005">
    <property type="entry name" value="SANT/Myb"/>
</dbReference>
<name>A6WVF4_BRUA4</name>
<feature type="region of interest" description="Disordered" evidence="1">
    <location>
        <begin position="106"/>
        <end position="151"/>
    </location>
</feature>
<keyword evidence="3" id="KW-1185">Reference proteome</keyword>
<dbReference type="CDD" id="cd00167">
    <property type="entry name" value="SANT"/>
    <property type="match status" value="1"/>
</dbReference>
<sequence length="151" mass="17021">MSREDKELEAKIVQMVKDGVNQNEIRHQLKIGSKKLQEIVRRNGLNTGKFSAAWSEEELEIVERLHRKEGLSPGKIFKTGLLPGRSKASIATRCYNTTSLLRKQERAAPSISKEHEALMRQSIPDDTRSKTARIMGDPLPGRSALDMRRAA</sequence>